<proteinExistence type="predicted"/>
<organism evidence="1 2">
    <name type="scientific">Metarhizium anisopliae BRIP 53293</name>
    <dbReference type="NCBI Taxonomy" id="1291518"/>
    <lineage>
        <taxon>Eukaryota</taxon>
        <taxon>Fungi</taxon>
        <taxon>Dikarya</taxon>
        <taxon>Ascomycota</taxon>
        <taxon>Pezizomycotina</taxon>
        <taxon>Sordariomycetes</taxon>
        <taxon>Hypocreomycetidae</taxon>
        <taxon>Hypocreales</taxon>
        <taxon>Clavicipitaceae</taxon>
        <taxon>Metarhizium</taxon>
    </lineage>
</organism>
<gene>
    <name evidence="1" type="ORF">H634G_11090</name>
</gene>
<accession>A0A0D9NLZ9</accession>
<sequence>MSDEVDRYTEQNIPKDPTIEGAKVLVAEIEDTRQEYSFCLGADNIFFTSFAAGGRSRGREYDSSSTVALRHVTEVAGGVSGVGSPLLFITTSQKPIRRCEIMLHSKEINIEEEVATNDLGLWMESPVDTLGNN</sequence>
<name>A0A0D9NLZ9_METAN</name>
<dbReference type="EMBL" id="KE384792">
    <property type="protein sequence ID" value="KJK73625.1"/>
    <property type="molecule type" value="Genomic_DNA"/>
</dbReference>
<keyword evidence="2" id="KW-1185">Reference proteome</keyword>
<evidence type="ECO:0000313" key="1">
    <source>
        <dbReference type="EMBL" id="KJK73625.1"/>
    </source>
</evidence>
<evidence type="ECO:0000313" key="2">
    <source>
        <dbReference type="Proteomes" id="UP000054544"/>
    </source>
</evidence>
<dbReference type="Proteomes" id="UP000054544">
    <property type="component" value="Unassembled WGS sequence"/>
</dbReference>
<reference evidence="2" key="1">
    <citation type="journal article" date="2014" name="BMC Genomics">
        <title>The genome sequence of the biocontrol fungus Metarhizium anisopliae and comparative genomics of Metarhizium species.</title>
        <authorList>
            <person name="Pattemore J.A."/>
            <person name="Hane J.K."/>
            <person name="Williams A.H."/>
            <person name="Wilson B.A."/>
            <person name="Stodart B.J."/>
            <person name="Ash G.J."/>
        </authorList>
    </citation>
    <scope>NUCLEOTIDE SEQUENCE [LARGE SCALE GENOMIC DNA]</scope>
    <source>
        <strain evidence="2">BRIP 53293</strain>
    </source>
</reference>
<dbReference type="AlphaFoldDB" id="A0A0D9NLZ9"/>
<protein>
    <submittedName>
        <fullName evidence="1">Uncharacterized protein</fullName>
    </submittedName>
</protein>